<proteinExistence type="predicted"/>
<gene>
    <name evidence="2" type="ORF">DA73_0210050</name>
    <name evidence="1" type="ORF">DA73_0400000235</name>
</gene>
<dbReference type="Proteomes" id="UP000029738">
    <property type="component" value="Unassembled WGS sequence"/>
</dbReference>
<dbReference type="RefSeq" id="WP_038084033.1">
    <property type="nucleotide sequence ID" value="NZ_JHEG04000001.1"/>
</dbReference>
<reference evidence="1" key="2">
    <citation type="submission" date="2019-11" db="EMBL/GenBank/DDBJ databases">
        <title>Improved Assembly of Tolypothrix boutellei genome.</title>
        <authorList>
            <person name="Sarangi A.N."/>
            <person name="Mukherjee M."/>
            <person name="Ghosh S."/>
            <person name="Singh D."/>
            <person name="Das A."/>
            <person name="Kant S."/>
            <person name="Prusty A."/>
            <person name="Tripathy S."/>
        </authorList>
    </citation>
    <scope>NUCLEOTIDE SEQUENCE</scope>
    <source>
        <strain evidence="1">VB521301</strain>
    </source>
</reference>
<keyword evidence="3" id="KW-1185">Reference proteome</keyword>
<name>A0A0C1RJ14_9CYAN</name>
<evidence type="ECO:0000313" key="3">
    <source>
        <dbReference type="Proteomes" id="UP000029738"/>
    </source>
</evidence>
<evidence type="ECO:0000313" key="1">
    <source>
        <dbReference type="EMBL" id="KAF3884100.1"/>
    </source>
</evidence>
<accession>A0A0C1RJ14</accession>
<dbReference type="OrthoDB" id="5519693at2"/>
<comment type="caution">
    <text evidence="2">The sequence shown here is derived from an EMBL/GenBank/DDBJ whole genome shotgun (WGS) entry which is preliminary data.</text>
</comment>
<dbReference type="AlphaFoldDB" id="A0A0C1RJ14"/>
<sequence>MNKIARGVFTFLGILFSTLLLTFLSGEAAYASSTDTFCNPVQTLVFTTAPRLHVRCAESVGGIIYFALSTKDAAQAARVLSILSTAQVAGRTLVIGYDPDDLSGADIGCQTNDCRLIQAVGFNG</sequence>
<dbReference type="EMBL" id="JHEG04000001">
    <property type="protein sequence ID" value="KAF3884100.1"/>
    <property type="molecule type" value="Genomic_DNA"/>
</dbReference>
<dbReference type="EMBL" id="JHEG02000037">
    <property type="protein sequence ID" value="KIE11970.1"/>
    <property type="molecule type" value="Genomic_DNA"/>
</dbReference>
<protein>
    <submittedName>
        <fullName evidence="2">Uncharacterized protein</fullName>
    </submittedName>
</protein>
<reference evidence="2" key="1">
    <citation type="journal article" date="2015" name="Genome Announc.">
        <title>Draft Genome Sequence of Tolypothrix boutellei Strain VB521301.</title>
        <authorList>
            <person name="Chandrababunaidu M.M."/>
            <person name="Singh D."/>
            <person name="Sen D."/>
            <person name="Bhan S."/>
            <person name="Das S."/>
            <person name="Gupta A."/>
            <person name="Adhikary S.P."/>
            <person name="Tripathy S."/>
        </authorList>
    </citation>
    <scope>NUCLEOTIDE SEQUENCE</scope>
    <source>
        <strain evidence="2">VB521301</strain>
    </source>
</reference>
<evidence type="ECO:0000313" key="2">
    <source>
        <dbReference type="EMBL" id="KIE11970.1"/>
    </source>
</evidence>
<organism evidence="2">
    <name type="scientific">Tolypothrix bouteillei VB521301</name>
    <dbReference type="NCBI Taxonomy" id="1479485"/>
    <lineage>
        <taxon>Bacteria</taxon>
        <taxon>Bacillati</taxon>
        <taxon>Cyanobacteriota</taxon>
        <taxon>Cyanophyceae</taxon>
        <taxon>Nostocales</taxon>
        <taxon>Tolypothrichaceae</taxon>
        <taxon>Tolypothrix</taxon>
    </lineage>
</organism>